<dbReference type="GO" id="GO:0003677">
    <property type="term" value="F:DNA binding"/>
    <property type="evidence" value="ECO:0007669"/>
    <property type="project" value="UniProtKB-KW"/>
</dbReference>
<dbReference type="PROSITE" id="PS51898">
    <property type="entry name" value="TYR_RECOMBINASE"/>
    <property type="match status" value="1"/>
</dbReference>
<dbReference type="CDD" id="cd00801">
    <property type="entry name" value="INT_P4_C"/>
    <property type="match status" value="1"/>
</dbReference>
<dbReference type="PANTHER" id="PTHR30629">
    <property type="entry name" value="PROPHAGE INTEGRASE"/>
    <property type="match status" value="1"/>
</dbReference>
<sequence>MPKIPKPLSDMEIRSLKPTDKIYKKCDGRGLYIFINPDGRKYFALEYKSPIDQKIKRINLGDYPRYTLAMAREERFKMEQKIRGGIDIKAKAKKDERANFKMIAQKWLEVKSASVTKQTLSRDIRLLETHIYPYFENLDIRDISVDDVIDVLKRVEGKGLLDGTRRLYSFLNQIWQSAYNITQNNIIATVNYKLTFKKPKENNYATLTKKADIKALWQGCDEYNGDVRTKYALKLAILTALRPFNIRSMRWEYIDFDRETLKIPAGDMKMRDEFTLPLSKQAVNLLREYQGLRLGQIYLFSALQSEDRYMSENTLNVALRRMGFSKDEIVSHGFRAMFSTICNEYIDEHGLNFDIIEKCLAHKGTNKIRNTYNHAGNLTQMRKLMQWWADFLDSL</sequence>
<dbReference type="InterPro" id="IPR050808">
    <property type="entry name" value="Phage_Integrase"/>
</dbReference>
<evidence type="ECO:0000259" key="5">
    <source>
        <dbReference type="PROSITE" id="PS51898"/>
    </source>
</evidence>
<evidence type="ECO:0000256" key="3">
    <source>
        <dbReference type="ARBA" id="ARBA00023125"/>
    </source>
</evidence>
<organism evidence="6 7">
    <name type="scientific">Campylobacter concisus</name>
    <dbReference type="NCBI Taxonomy" id="199"/>
    <lineage>
        <taxon>Bacteria</taxon>
        <taxon>Pseudomonadati</taxon>
        <taxon>Campylobacterota</taxon>
        <taxon>Epsilonproteobacteria</taxon>
        <taxon>Campylobacterales</taxon>
        <taxon>Campylobacteraceae</taxon>
        <taxon>Campylobacter</taxon>
    </lineage>
</organism>
<dbReference type="InterPro" id="IPR002104">
    <property type="entry name" value="Integrase_catalytic"/>
</dbReference>
<dbReference type="SUPFAM" id="SSF56349">
    <property type="entry name" value="DNA breaking-rejoining enzymes"/>
    <property type="match status" value="1"/>
</dbReference>
<dbReference type="InterPro" id="IPR025166">
    <property type="entry name" value="Integrase_DNA_bind_dom"/>
</dbReference>
<keyword evidence="2" id="KW-0229">DNA integration</keyword>
<reference evidence="6 7" key="1">
    <citation type="journal article" date="2018" name="Emerg. Microbes Infect.">
        <title>Genomic analysis of oral Campylobacter concisus strains identified a potential bacterial molecular marker associated with active Crohn's disease.</title>
        <authorList>
            <person name="Liu F."/>
            <person name="Ma R."/>
            <person name="Tay C.Y.A."/>
            <person name="Octavia S."/>
            <person name="Lan R."/>
            <person name="Chung H.K.L."/>
            <person name="Riordan S.M."/>
            <person name="Grimm M.C."/>
            <person name="Leong R.W."/>
            <person name="Tanaka M.M."/>
            <person name="Connor S."/>
            <person name="Zhang L."/>
        </authorList>
    </citation>
    <scope>NUCLEOTIDE SEQUENCE [LARGE SCALE GENOMIC DNA]</scope>
    <source>
        <strain evidence="6 7">P1CDO2</strain>
    </source>
</reference>
<dbReference type="GO" id="GO:0006310">
    <property type="term" value="P:DNA recombination"/>
    <property type="evidence" value="ECO:0007669"/>
    <property type="project" value="UniProtKB-KW"/>
</dbReference>
<evidence type="ECO:0000256" key="1">
    <source>
        <dbReference type="ARBA" id="ARBA00008857"/>
    </source>
</evidence>
<dbReference type="GO" id="GO:0015074">
    <property type="term" value="P:DNA integration"/>
    <property type="evidence" value="ECO:0007669"/>
    <property type="project" value="UniProtKB-KW"/>
</dbReference>
<dbReference type="EMBL" id="CP060707">
    <property type="protein sequence ID" value="QPH90164.1"/>
    <property type="molecule type" value="Genomic_DNA"/>
</dbReference>
<dbReference type="InterPro" id="IPR053876">
    <property type="entry name" value="Phage_int_M"/>
</dbReference>
<dbReference type="InterPro" id="IPR011010">
    <property type="entry name" value="DNA_brk_join_enz"/>
</dbReference>
<evidence type="ECO:0000256" key="4">
    <source>
        <dbReference type="ARBA" id="ARBA00023172"/>
    </source>
</evidence>
<dbReference type="Pfam" id="PF13356">
    <property type="entry name" value="Arm-DNA-bind_3"/>
    <property type="match status" value="1"/>
</dbReference>
<dbReference type="Pfam" id="PF22022">
    <property type="entry name" value="Phage_int_M"/>
    <property type="match status" value="1"/>
</dbReference>
<dbReference type="AlphaFoldDB" id="A0A7S9REC9"/>
<dbReference type="InterPro" id="IPR013762">
    <property type="entry name" value="Integrase-like_cat_sf"/>
</dbReference>
<keyword evidence="3" id="KW-0238">DNA-binding</keyword>
<dbReference type="Pfam" id="PF00589">
    <property type="entry name" value="Phage_integrase"/>
    <property type="match status" value="1"/>
</dbReference>
<dbReference type="Gene3D" id="3.30.160.390">
    <property type="entry name" value="Integrase, DNA-binding domain"/>
    <property type="match status" value="1"/>
</dbReference>
<dbReference type="Gene3D" id="1.10.150.130">
    <property type="match status" value="1"/>
</dbReference>
<gene>
    <name evidence="6" type="ORF">CVT00_01065</name>
</gene>
<feature type="domain" description="Tyr recombinase" evidence="5">
    <location>
        <begin position="202"/>
        <end position="386"/>
    </location>
</feature>
<accession>A0A7S9REC9</accession>
<dbReference type="InterPro" id="IPR038488">
    <property type="entry name" value="Integrase_DNA-bd_sf"/>
</dbReference>
<dbReference type="Proteomes" id="UP000594508">
    <property type="component" value="Chromosome"/>
</dbReference>
<evidence type="ECO:0000256" key="2">
    <source>
        <dbReference type="ARBA" id="ARBA00022908"/>
    </source>
</evidence>
<comment type="similarity">
    <text evidence="1">Belongs to the 'phage' integrase family.</text>
</comment>
<evidence type="ECO:0000313" key="6">
    <source>
        <dbReference type="EMBL" id="QPH90164.1"/>
    </source>
</evidence>
<name>A0A7S9REC9_9BACT</name>
<dbReference type="Gene3D" id="1.10.443.10">
    <property type="entry name" value="Intergrase catalytic core"/>
    <property type="match status" value="1"/>
</dbReference>
<evidence type="ECO:0000313" key="7">
    <source>
        <dbReference type="Proteomes" id="UP000594508"/>
    </source>
</evidence>
<dbReference type="RefSeq" id="WP_107915607.1">
    <property type="nucleotide sequence ID" value="NZ_CP060707.1"/>
</dbReference>
<proteinExistence type="inferred from homology"/>
<dbReference type="InterPro" id="IPR010998">
    <property type="entry name" value="Integrase_recombinase_N"/>
</dbReference>
<protein>
    <submittedName>
        <fullName evidence="6">Tyrosine-type recombinase/integrase</fullName>
    </submittedName>
</protein>
<keyword evidence="4" id="KW-0233">DNA recombination</keyword>
<dbReference type="PANTHER" id="PTHR30629:SF2">
    <property type="entry name" value="PROPHAGE INTEGRASE INTS-RELATED"/>
    <property type="match status" value="1"/>
</dbReference>